<comment type="caution">
    <text evidence="2">The sequence shown here is derived from an EMBL/GenBank/DDBJ whole genome shotgun (WGS) entry which is preliminary data.</text>
</comment>
<dbReference type="Proteomes" id="UP001175000">
    <property type="component" value="Unassembled WGS sequence"/>
</dbReference>
<feature type="non-terminal residue" evidence="2">
    <location>
        <position position="1"/>
    </location>
</feature>
<accession>A0AA40C6B7</accession>
<dbReference type="PANTHER" id="PTHR28125:SF3">
    <property type="entry name" value="TRANSCRIPTION REGULATOR RUA1 C-TERMINAL DOMAIN-CONTAINING PROTEIN"/>
    <property type="match status" value="1"/>
</dbReference>
<dbReference type="InterPro" id="IPR028012">
    <property type="entry name" value="Rua1_C"/>
</dbReference>
<organism evidence="2 3">
    <name type="scientific">Immersiella caudata</name>
    <dbReference type="NCBI Taxonomy" id="314043"/>
    <lineage>
        <taxon>Eukaryota</taxon>
        <taxon>Fungi</taxon>
        <taxon>Dikarya</taxon>
        <taxon>Ascomycota</taxon>
        <taxon>Pezizomycotina</taxon>
        <taxon>Sordariomycetes</taxon>
        <taxon>Sordariomycetidae</taxon>
        <taxon>Sordariales</taxon>
        <taxon>Lasiosphaeriaceae</taxon>
        <taxon>Immersiella</taxon>
    </lineage>
</organism>
<evidence type="ECO:0000313" key="2">
    <source>
        <dbReference type="EMBL" id="KAK0627156.1"/>
    </source>
</evidence>
<name>A0AA40C6B7_9PEZI</name>
<evidence type="ECO:0000259" key="1">
    <source>
        <dbReference type="Pfam" id="PF14616"/>
    </source>
</evidence>
<feature type="non-terminal residue" evidence="2">
    <location>
        <position position="95"/>
    </location>
</feature>
<sequence length="95" mass="11141">DLYTPQWIRGHGNNREGWCGFCKPGKWLSMRSGFWYHKTFTHGINSSNGCAFKQPQSMRLRGGTWEGRCSRCQKWIRLKGGVVRSSWFHHEHKVS</sequence>
<evidence type="ECO:0000313" key="3">
    <source>
        <dbReference type="Proteomes" id="UP001175000"/>
    </source>
</evidence>
<proteinExistence type="predicted"/>
<dbReference type="Pfam" id="PF14616">
    <property type="entry name" value="Rua1_C"/>
    <property type="match status" value="1"/>
</dbReference>
<dbReference type="EMBL" id="JAULSU010000002">
    <property type="protein sequence ID" value="KAK0627156.1"/>
    <property type="molecule type" value="Genomic_DNA"/>
</dbReference>
<dbReference type="AlphaFoldDB" id="A0AA40C6B7"/>
<feature type="domain" description="Transcription regulator Rua1 C-terminal" evidence="1">
    <location>
        <begin position="1"/>
        <end position="92"/>
    </location>
</feature>
<reference evidence="2" key="1">
    <citation type="submission" date="2023-06" db="EMBL/GenBank/DDBJ databases">
        <title>Genome-scale phylogeny and comparative genomics of the fungal order Sordariales.</title>
        <authorList>
            <consortium name="Lawrence Berkeley National Laboratory"/>
            <person name="Hensen N."/>
            <person name="Bonometti L."/>
            <person name="Westerberg I."/>
            <person name="Brannstrom I.O."/>
            <person name="Guillou S."/>
            <person name="Cros-Aarteil S."/>
            <person name="Calhoun S."/>
            <person name="Haridas S."/>
            <person name="Kuo A."/>
            <person name="Mondo S."/>
            <person name="Pangilinan J."/>
            <person name="Riley R."/>
            <person name="Labutti K."/>
            <person name="Andreopoulos B."/>
            <person name="Lipzen A."/>
            <person name="Chen C."/>
            <person name="Yanf M."/>
            <person name="Daum C."/>
            <person name="Ng V."/>
            <person name="Clum A."/>
            <person name="Steindorff A."/>
            <person name="Ohm R."/>
            <person name="Martin F."/>
            <person name="Silar P."/>
            <person name="Natvig D."/>
            <person name="Lalanne C."/>
            <person name="Gautier V."/>
            <person name="Ament-Velasquez S.L."/>
            <person name="Kruys A."/>
            <person name="Hutchinson M.I."/>
            <person name="Powell A.J."/>
            <person name="Barry K."/>
            <person name="Miller A.N."/>
            <person name="Grigoriev I.V."/>
            <person name="Debuchy R."/>
            <person name="Gladieux P."/>
            <person name="Thoren M.H."/>
            <person name="Johannesson H."/>
        </authorList>
    </citation>
    <scope>NUCLEOTIDE SEQUENCE</scope>
    <source>
        <strain evidence="2">CBS 606.72</strain>
    </source>
</reference>
<protein>
    <recommendedName>
        <fullName evidence="1">Transcription regulator Rua1 C-terminal domain-containing protein</fullName>
    </recommendedName>
</protein>
<keyword evidence="3" id="KW-1185">Reference proteome</keyword>
<gene>
    <name evidence="2" type="ORF">B0T14DRAFT_409681</name>
</gene>
<dbReference type="PANTHER" id="PTHR28125">
    <property type="entry name" value="MEIOTIC EXPRESSION UP-REGULATED PROTEIN 26"/>
    <property type="match status" value="1"/>
</dbReference>